<dbReference type="Gene3D" id="3.90.550.10">
    <property type="entry name" value="Spore Coat Polysaccharide Biosynthesis Protein SpsA, Chain A"/>
    <property type="match status" value="1"/>
</dbReference>
<dbReference type="Proteomes" id="UP000241247">
    <property type="component" value="Unassembled WGS sequence"/>
</dbReference>
<organism evidence="5 6">
    <name type="scientific">Mycoplana dimorpha</name>
    <dbReference type="NCBI Taxonomy" id="28320"/>
    <lineage>
        <taxon>Bacteria</taxon>
        <taxon>Pseudomonadati</taxon>
        <taxon>Pseudomonadota</taxon>
        <taxon>Alphaproteobacteria</taxon>
        <taxon>Hyphomicrobiales</taxon>
        <taxon>Rhizobiaceae</taxon>
        <taxon>Mycoplana</taxon>
    </lineage>
</organism>
<evidence type="ECO:0000256" key="3">
    <source>
        <dbReference type="ARBA" id="ARBA00022679"/>
    </source>
</evidence>
<dbReference type="GO" id="GO:0016757">
    <property type="term" value="F:glycosyltransferase activity"/>
    <property type="evidence" value="ECO:0007669"/>
    <property type="project" value="UniProtKB-KW"/>
</dbReference>
<keyword evidence="2" id="KW-0328">Glycosyltransferase</keyword>
<proteinExistence type="inferred from homology"/>
<dbReference type="PANTHER" id="PTHR43179:SF12">
    <property type="entry name" value="GALACTOFURANOSYLTRANSFERASE GLFT2"/>
    <property type="match status" value="1"/>
</dbReference>
<dbReference type="RefSeq" id="WP_170115793.1">
    <property type="nucleotide sequence ID" value="NZ_JBHEEX010000001.1"/>
</dbReference>
<accession>A0A2T5BE22</accession>
<feature type="domain" description="Glycosyltransferase 2-like" evidence="4">
    <location>
        <begin position="11"/>
        <end position="138"/>
    </location>
</feature>
<comment type="caution">
    <text evidence="5">The sequence shown here is derived from an EMBL/GenBank/DDBJ whole genome shotgun (WGS) entry which is preliminary data.</text>
</comment>
<dbReference type="EMBL" id="PZZZ01000002">
    <property type="protein sequence ID" value="PTM97249.1"/>
    <property type="molecule type" value="Genomic_DNA"/>
</dbReference>
<dbReference type="CDD" id="cd00761">
    <property type="entry name" value="Glyco_tranf_GTA_type"/>
    <property type="match status" value="1"/>
</dbReference>
<comment type="similarity">
    <text evidence="1">Belongs to the glycosyltransferase 2 family.</text>
</comment>
<dbReference type="InterPro" id="IPR001173">
    <property type="entry name" value="Glyco_trans_2-like"/>
</dbReference>
<name>A0A2T5BE22_MYCDI</name>
<dbReference type="InterPro" id="IPR029044">
    <property type="entry name" value="Nucleotide-diphossugar_trans"/>
</dbReference>
<sequence length="291" mass="32286">MSLPARKIRFSLVVATLGRSDEPARLLASLAAQTWRDFEVIIVDQNDDDRLVAPIEQYRGTLEIHHLRTPLKGVCRARNLGASQARGDWLMFPDDDCWYPAGLLARYQEMTENRAGDFYCGRAADEGGRTIMGKFEAAPVHIGRDNVWTTLVEWMLLVRRTAFEAVGGFDESIGPGSGTRRGAYEVQDLALALVARGSSGYYDPALVGHHPKDIADQTTTAKIAKMRIYSSGLGYVMRKHGFSFGAFLPRLLRPIAGIGFYALTGRPGMARRSHQILLGRWEGWREATDAA</sequence>
<evidence type="ECO:0000256" key="2">
    <source>
        <dbReference type="ARBA" id="ARBA00022676"/>
    </source>
</evidence>
<evidence type="ECO:0000313" key="6">
    <source>
        <dbReference type="Proteomes" id="UP000241247"/>
    </source>
</evidence>
<evidence type="ECO:0000313" key="5">
    <source>
        <dbReference type="EMBL" id="PTM97249.1"/>
    </source>
</evidence>
<evidence type="ECO:0000259" key="4">
    <source>
        <dbReference type="Pfam" id="PF00535"/>
    </source>
</evidence>
<dbReference type="PANTHER" id="PTHR43179">
    <property type="entry name" value="RHAMNOSYLTRANSFERASE WBBL"/>
    <property type="match status" value="1"/>
</dbReference>
<keyword evidence="3 5" id="KW-0808">Transferase</keyword>
<evidence type="ECO:0000256" key="1">
    <source>
        <dbReference type="ARBA" id="ARBA00006739"/>
    </source>
</evidence>
<dbReference type="AlphaFoldDB" id="A0A2T5BE22"/>
<keyword evidence="6" id="KW-1185">Reference proteome</keyword>
<gene>
    <name evidence="5" type="ORF">C7449_102118</name>
</gene>
<dbReference type="Pfam" id="PF00535">
    <property type="entry name" value="Glycos_transf_2"/>
    <property type="match status" value="1"/>
</dbReference>
<protein>
    <submittedName>
        <fullName evidence="5">Glycosyltransferase involved in cell wall biosynthesis</fullName>
    </submittedName>
</protein>
<dbReference type="SUPFAM" id="SSF53448">
    <property type="entry name" value="Nucleotide-diphospho-sugar transferases"/>
    <property type="match status" value="1"/>
</dbReference>
<reference evidence="5 6" key="1">
    <citation type="submission" date="2018-04" db="EMBL/GenBank/DDBJ databases">
        <title>Genomic Encyclopedia of Type Strains, Phase IV (KMG-IV): sequencing the most valuable type-strain genomes for metagenomic binning, comparative biology and taxonomic classification.</title>
        <authorList>
            <person name="Goeker M."/>
        </authorList>
    </citation>
    <scope>NUCLEOTIDE SEQUENCE [LARGE SCALE GENOMIC DNA]</scope>
    <source>
        <strain evidence="5 6">DSM 7138</strain>
    </source>
</reference>